<keyword evidence="4" id="KW-1185">Reference proteome</keyword>
<dbReference type="GO" id="GO:0000323">
    <property type="term" value="C:lytic vacuole"/>
    <property type="evidence" value="ECO:0007669"/>
    <property type="project" value="TreeGrafter"/>
</dbReference>
<comment type="caution">
    <text evidence="2">The sequence shown here is derived from an EMBL/GenBank/DDBJ whole genome shotgun (WGS) entry which is preliminary data.</text>
</comment>
<accession>A0AAQ4FGH1</accession>
<keyword evidence="1" id="KW-0175">Coiled coil</keyword>
<sequence>MELTDYTFDTRIRRRHIPLLSHQRRLRHLTAVFARNVVAPEISETEYFGLFYTIHLTRDDAAIYTSEVSENNLNPMWQQLQMSKFNSLRNNSSKSLVVRVWLTKKNDPCATCVIEWDVNLHGLSFLGEQVPKDGRKFLPNTLLFAMSEGIYGAADSIVQQGPKADHSGHSVYEVLYSDPTVIRNSCSVNSLKRMMMTERAIKQTQASVSRVRRAIEKRLQQRLQLHECLAEQEKVRLRIGLLKEVIEERTRHLDKERLACQANAQQLADKEQQLASMAAELVEKRNMLVERRRHYFEVRESLLKTSSRLLFRQKELITELAFIYPVVPLPEKKGYTICLVHLPNSEDFNDREDQMISVALGYITHTLLMMSHFLDVPLRYPLIHLGSMSSVRDNLIEHFSDKEREFPLYMKGKERMMFNYSVYLLNRNIAQLRCHCNMATKDLRTTLHNLYGLYEYYSIKQNNQPSSAPVPVPASSLPMPIKNNNNNIGSGLEHPSSEEVLSPPTMKGPDMEQIFKCEEEPTVEEELNTAAAPQKLSSSLDKGLDSLQSAGAECEDKRNAVLPIKFPSLQSSYRLSEPNLRAFEARSTLKERQVVADDLLPVPPIVYDATEESGSLNSGDGIVEVAVDTLFDADLTARTEQLASVVRSFRTYSSVSSSNGPSPKP</sequence>
<dbReference type="PANTHER" id="PTHR15157:SF5">
    <property type="entry name" value="UV RADIATION RESISTANCE-ASSOCIATED GENE PROTEIN"/>
    <property type="match status" value="1"/>
</dbReference>
<name>A0AAQ4FGH1_AMBAM</name>
<dbReference type="EMBL" id="JARKHS020002764">
    <property type="protein sequence ID" value="KAK8786420.1"/>
    <property type="molecule type" value="Genomic_DNA"/>
</dbReference>
<evidence type="ECO:0000313" key="2">
    <source>
        <dbReference type="EMBL" id="KAK8786417.1"/>
    </source>
</evidence>
<evidence type="ECO:0000256" key="1">
    <source>
        <dbReference type="ARBA" id="ARBA00023054"/>
    </source>
</evidence>
<dbReference type="InterPro" id="IPR018791">
    <property type="entry name" value="UV_resistance/autophagy_Atg14"/>
</dbReference>
<dbReference type="GO" id="GO:0035493">
    <property type="term" value="P:SNARE complex assembly"/>
    <property type="evidence" value="ECO:0007669"/>
    <property type="project" value="TreeGrafter"/>
</dbReference>
<protein>
    <submittedName>
        <fullName evidence="2">Uncharacterized protein</fullName>
    </submittedName>
</protein>
<dbReference type="PANTHER" id="PTHR15157">
    <property type="entry name" value="UV RADIATION RESISTANCE-ASSOCIATED GENE PROTEIN"/>
    <property type="match status" value="1"/>
</dbReference>
<reference evidence="2" key="3">
    <citation type="submission" date="2024-02" db="EMBL/GenBank/DDBJ databases">
        <authorList>
            <person name="Mcdaniel E.A."/>
            <person name="Celebi F.M."/>
            <person name="Reiter T."/>
            <person name="Weiss E.C."/>
            <person name="Chou S."/>
        </authorList>
    </citation>
    <scope>NUCLEOTIDE SEQUENCE</scope>
    <source>
        <strain evidence="2">F_SG_1</strain>
        <tissue evidence="2">Salivary glands</tissue>
    </source>
</reference>
<organism evidence="2 4">
    <name type="scientific">Amblyomma americanum</name>
    <name type="common">Lone star tick</name>
    <dbReference type="NCBI Taxonomy" id="6943"/>
    <lineage>
        <taxon>Eukaryota</taxon>
        <taxon>Metazoa</taxon>
        <taxon>Ecdysozoa</taxon>
        <taxon>Arthropoda</taxon>
        <taxon>Chelicerata</taxon>
        <taxon>Arachnida</taxon>
        <taxon>Acari</taxon>
        <taxon>Parasitiformes</taxon>
        <taxon>Ixodida</taxon>
        <taxon>Ixodoidea</taxon>
        <taxon>Ixodidae</taxon>
        <taxon>Amblyomminae</taxon>
        <taxon>Amblyomma</taxon>
    </lineage>
</organism>
<evidence type="ECO:0000313" key="3">
    <source>
        <dbReference type="EMBL" id="KAK8786420.1"/>
    </source>
</evidence>
<dbReference type="Pfam" id="PF10186">
    <property type="entry name" value="ATG14"/>
    <property type="match status" value="1"/>
</dbReference>
<dbReference type="AlphaFoldDB" id="A0AAQ4FGH1"/>
<reference evidence="2" key="2">
    <citation type="submission" date="2023-03" db="EMBL/GenBank/DDBJ databases">
        <authorList>
            <person name="Thuy-Boun P."/>
        </authorList>
    </citation>
    <scope>NUCLEOTIDE SEQUENCE</scope>
    <source>
        <strain evidence="2">F_SG_1</strain>
        <tissue evidence="2">Salivary glands</tissue>
    </source>
</reference>
<evidence type="ECO:0000313" key="4">
    <source>
        <dbReference type="Proteomes" id="UP001321473"/>
    </source>
</evidence>
<dbReference type="EMBL" id="JARKHS020002765">
    <property type="protein sequence ID" value="KAK8786417.1"/>
    <property type="molecule type" value="Genomic_DNA"/>
</dbReference>
<dbReference type="GO" id="GO:0005768">
    <property type="term" value="C:endosome"/>
    <property type="evidence" value="ECO:0007669"/>
    <property type="project" value="TreeGrafter"/>
</dbReference>
<proteinExistence type="predicted"/>
<gene>
    <name evidence="3" type="ORF">V5799_023804</name>
    <name evidence="2" type="ORF">V5799_023808</name>
</gene>
<dbReference type="GO" id="GO:0000149">
    <property type="term" value="F:SNARE binding"/>
    <property type="evidence" value="ECO:0007669"/>
    <property type="project" value="TreeGrafter"/>
</dbReference>
<reference evidence="2 4" key="1">
    <citation type="journal article" date="2023" name="Arcadia Sci">
        <title>De novo assembly of a long-read Amblyomma americanum tick genome.</title>
        <authorList>
            <person name="Chou S."/>
            <person name="Poskanzer K.E."/>
            <person name="Rollins M."/>
            <person name="Thuy-Boun P.S."/>
        </authorList>
    </citation>
    <scope>NUCLEOTIDE SEQUENCE [LARGE SCALE GENOMIC DNA]</scope>
    <source>
        <strain evidence="2">F_SG_1</strain>
        <tissue evidence="2">Salivary glands</tissue>
    </source>
</reference>
<dbReference type="Proteomes" id="UP001321473">
    <property type="component" value="Unassembled WGS sequence"/>
</dbReference>
<dbReference type="GO" id="GO:0032991">
    <property type="term" value="C:protein-containing complex"/>
    <property type="evidence" value="ECO:0007669"/>
    <property type="project" value="UniProtKB-ARBA"/>
</dbReference>